<organism evidence="1 2">
    <name type="scientific">Avena sativa</name>
    <name type="common">Oat</name>
    <dbReference type="NCBI Taxonomy" id="4498"/>
    <lineage>
        <taxon>Eukaryota</taxon>
        <taxon>Viridiplantae</taxon>
        <taxon>Streptophyta</taxon>
        <taxon>Embryophyta</taxon>
        <taxon>Tracheophyta</taxon>
        <taxon>Spermatophyta</taxon>
        <taxon>Magnoliopsida</taxon>
        <taxon>Liliopsida</taxon>
        <taxon>Poales</taxon>
        <taxon>Poaceae</taxon>
        <taxon>BOP clade</taxon>
        <taxon>Pooideae</taxon>
        <taxon>Poodae</taxon>
        <taxon>Poeae</taxon>
        <taxon>Poeae Chloroplast Group 1 (Aveneae type)</taxon>
        <taxon>Aveninae</taxon>
        <taxon>Avena</taxon>
    </lineage>
</organism>
<keyword evidence="2" id="KW-1185">Reference proteome</keyword>
<protein>
    <submittedName>
        <fullName evidence="1">Uncharacterized protein</fullName>
    </submittedName>
</protein>
<accession>A0ACD6ATD3</accession>
<dbReference type="EnsemblPlants" id="AVESA.00010b.r2.UnG1433490.1">
    <property type="protein sequence ID" value="AVESA.00010b.r2.UnG1433490.1.CDS"/>
    <property type="gene ID" value="AVESA.00010b.r2.UnG1433490"/>
</dbReference>
<sequence length="277" mass="31460">MMPAAPADIDVQENEAQTPVSISLDPKEIKRQKARLYYAQNREEILKRQRQSREQKKKSIALLDINDTLTHSPVTGQSAVTEVHKITSTDLSTRPESSQSLGGIPQENENNVNDENDSNWLHKNDAFQMQKIAGRMRAVAVPLGHNKPERTQHNTQPPTQLSGVEIPQVSRIVNLHTSGHTFQNSGNNQQEKDAYGIFEPNNHLLNFDECLDGVHNNNGQVTHDEIDEEAMILREHRVDYESLREEPQSTEGNPMNDDIANRIYGNLPSRHHVLRKY</sequence>
<proteinExistence type="predicted"/>
<reference evidence="1" key="1">
    <citation type="submission" date="2025-09" db="UniProtKB">
        <authorList>
            <consortium name="EnsemblPlants"/>
        </authorList>
    </citation>
    <scope>IDENTIFICATION</scope>
</reference>
<name>A0ACD6ATD3_AVESA</name>
<evidence type="ECO:0000313" key="2">
    <source>
        <dbReference type="Proteomes" id="UP001732700"/>
    </source>
</evidence>
<evidence type="ECO:0000313" key="1">
    <source>
        <dbReference type="EnsemblPlants" id="AVESA.00010b.r2.UnG1433490.1.CDS"/>
    </source>
</evidence>
<dbReference type="Proteomes" id="UP001732700">
    <property type="component" value="Unassembled WGS sequence"/>
</dbReference>